<dbReference type="InterPro" id="IPR014756">
    <property type="entry name" value="Ig_E-set"/>
</dbReference>
<dbReference type="Gene3D" id="3.40.50.1820">
    <property type="entry name" value="alpha/beta hydrolase"/>
    <property type="match status" value="1"/>
</dbReference>
<dbReference type="PROSITE" id="PS50853">
    <property type="entry name" value="FN3"/>
    <property type="match status" value="1"/>
</dbReference>
<dbReference type="InterPro" id="IPR013783">
    <property type="entry name" value="Ig-like_fold"/>
</dbReference>
<accession>A0A5A9XTR2</accession>
<dbReference type="OrthoDB" id="5504302at2"/>
<dbReference type="EMBL" id="SRSD01000001">
    <property type="protein sequence ID" value="KAA0895469.1"/>
    <property type="molecule type" value="Genomic_DNA"/>
</dbReference>
<evidence type="ECO:0000313" key="3">
    <source>
        <dbReference type="EMBL" id="KAA0895469.1"/>
    </source>
</evidence>
<dbReference type="SUPFAM" id="SSF49452">
    <property type="entry name" value="Starch-binding domain-like"/>
    <property type="match status" value="1"/>
</dbReference>
<dbReference type="CDD" id="cd00603">
    <property type="entry name" value="IPT_PCSR"/>
    <property type="match status" value="1"/>
</dbReference>
<reference evidence="3 4" key="1">
    <citation type="submission" date="2019-04" db="EMBL/GenBank/DDBJ databases">
        <title>Geobacter ruber sp. nov., ferric-reducing bacteria isolated from paddy soil.</title>
        <authorList>
            <person name="Xu Z."/>
            <person name="Masuda Y."/>
            <person name="Itoh H."/>
            <person name="Senoo K."/>
        </authorList>
    </citation>
    <scope>NUCLEOTIDE SEQUENCE [LARGE SCALE GENOMIC DNA]</scope>
    <source>
        <strain evidence="3 4">Red88</strain>
    </source>
</reference>
<dbReference type="Pfam" id="PF13205">
    <property type="entry name" value="Big_5"/>
    <property type="match status" value="6"/>
</dbReference>
<dbReference type="GO" id="GO:0030246">
    <property type="term" value="F:carbohydrate binding"/>
    <property type="evidence" value="ECO:0007669"/>
    <property type="project" value="InterPro"/>
</dbReference>
<dbReference type="Pfam" id="PF09136">
    <property type="entry name" value="Glucodextran_B"/>
    <property type="match status" value="6"/>
</dbReference>
<dbReference type="InterPro" id="IPR002909">
    <property type="entry name" value="IPT_dom"/>
</dbReference>
<proteinExistence type="predicted"/>
<organism evidence="3 4">
    <name type="scientific">Oryzomonas rubra</name>
    <dbReference type="NCBI Taxonomy" id="2509454"/>
    <lineage>
        <taxon>Bacteria</taxon>
        <taxon>Pseudomonadati</taxon>
        <taxon>Thermodesulfobacteriota</taxon>
        <taxon>Desulfuromonadia</taxon>
        <taxon>Geobacterales</taxon>
        <taxon>Geobacteraceae</taxon>
        <taxon>Oryzomonas</taxon>
    </lineage>
</organism>
<evidence type="ECO:0000256" key="1">
    <source>
        <dbReference type="ARBA" id="ARBA00022729"/>
    </source>
</evidence>
<dbReference type="InterPro" id="IPR013784">
    <property type="entry name" value="Carb-bd-like_fold"/>
</dbReference>
<feature type="non-terminal residue" evidence="3">
    <location>
        <position position="1"/>
    </location>
</feature>
<dbReference type="Proteomes" id="UP000324298">
    <property type="component" value="Unassembled WGS sequence"/>
</dbReference>
<dbReference type="SUPFAM" id="SSF81296">
    <property type="entry name" value="E set domains"/>
    <property type="match status" value="3"/>
</dbReference>
<dbReference type="Gene3D" id="2.60.40.650">
    <property type="match status" value="1"/>
</dbReference>
<protein>
    <recommendedName>
        <fullName evidence="2">Fibronectin type-III domain-containing protein</fullName>
    </recommendedName>
</protein>
<dbReference type="InterPro" id="IPR014755">
    <property type="entry name" value="Cu-Rt/internalin_Ig-like"/>
</dbReference>
<name>A0A5A9XTR2_9BACT</name>
<gene>
    <name evidence="3" type="ORF">ET418_02825</name>
</gene>
<keyword evidence="1" id="KW-0732">Signal</keyword>
<dbReference type="Gene3D" id="2.60.40.1220">
    <property type="match status" value="4"/>
</dbReference>
<dbReference type="InterPro" id="IPR032812">
    <property type="entry name" value="SbsA_Ig"/>
</dbReference>
<dbReference type="Pfam" id="PF01833">
    <property type="entry name" value="TIG"/>
    <property type="match status" value="1"/>
</dbReference>
<dbReference type="InterPro" id="IPR029058">
    <property type="entry name" value="AB_hydrolase_fold"/>
</dbReference>
<keyword evidence="4" id="KW-1185">Reference proteome</keyword>
<comment type="caution">
    <text evidence="3">The sequence shown here is derived from an EMBL/GenBank/DDBJ whole genome shotgun (WGS) entry which is preliminary data.</text>
</comment>
<dbReference type="Gene3D" id="2.60.40.10">
    <property type="entry name" value="Immunoglobulins"/>
    <property type="match status" value="10"/>
</dbReference>
<evidence type="ECO:0000313" key="4">
    <source>
        <dbReference type="Proteomes" id="UP000324298"/>
    </source>
</evidence>
<dbReference type="InterPro" id="IPR003961">
    <property type="entry name" value="FN3_dom"/>
</dbReference>
<evidence type="ECO:0000259" key="2">
    <source>
        <dbReference type="PROSITE" id="PS50853"/>
    </source>
</evidence>
<feature type="domain" description="Fibronectin type-III" evidence="2">
    <location>
        <begin position="3128"/>
        <end position="3229"/>
    </location>
</feature>
<sequence>YTYYTVKDLAGNTNSYSNTTFTTANVADTTVPTVTSVTPANNATGVGRNATIALTFSESVNPSTVTSTSVQVFAGATSIGTGSISFSADNRTVTFTPTAPAGSTITIVATSDIKDLSGNSLVNFQSRYQTADDAPPLSLTSVTPLNSATGIPRNVKVILTFSNSLNPTTVNSNSIQVLAAGAKLTVNPSISSDNRTVTLSTYLPPSTVITVIANTDILDVNGNSLTNFQSQFTTAADISSSTPQVVTMRPGNDATNVPPNSVITLFTSGNPLNPATVQNALHIVQNGILVAGTVQLSGNNQAIEFTPSSPLAYGTVIQAFLDATAQDIYGNALQSFSGQFTVQGNPASTAPRLLAANPYNGATNVALNVIPQFEFDQPLAAATVNATSVRLYDNCTGQVVAGTVSLVSGGNVGDGNNVVQFQPQGPLTASCNGSARTYRYQMNVFGGTITGTNGLAAPGVNYSFTVGSASDTSSPTVVSVAPPNGSTGVGINGIVVVTFNKPVNTISVNSSTIRIIYGSQAVVPTSISFDSTGAIVTITPQVPLPVNTQVAFAINGVTDLEGNLFIPFAAQFTTSVGPDTTKPTILAVTPLSGTSISRNGPTFTVQFSKPMDPISINPNTLFLFDSTTNLNIPGIISSNADLTTFSFSPGYATNGSFTLTSGDSIYLKVNGTQDLAGNGADATTYYYTVSSGQSVLEPSINSFAPINAVVGTHVAISGSNFDNIATNNTVKFNGVVATVINATETQLIAIVPTGATTGPITVSTSAGAATTASQFIVGTRDTIAPTTTIIAPTQNRILSGDYFTVTGTVSDIGYGAALVELSLDNGASWQEVWHSWYGSNSWSYNWALPTVGTFTLKARGTDVSGNVGSESTVAVTVANGDFTAPTINPIPAVVPATLVTIIGSKLPRAVQMKVSCGAAVVENLTITSATSWKATISGLTQGQNTVTAYGIDSTGTTSATATMTFTVDTIPPVAATSFAATTVSTGVKLDWSNSSSADMLEYRLYWDNGSGVISYATPIAVIPFPTNNFTIAVPNAGTYHFGLRAVDTAGNEEKNTNMVASATVNGYSVSVSVTGNVHQRGQNVSITGLVVASDSTPLVNIPVTIEIESRGYIRIFTAYTKASGTFSYSFQPMATEAGSYTVRAHAVYQGLEKSSSASFSIIGMLLDPAIVNIDMSMNSPRTVNINLTNIGSTGMTNLQYALADNDLSDPVKGFIDTSSLPTSLAAGASVVIPVLIIADPGPPPTVPAVFTLNITSSEGSNESASITAQLHDAVGLPVASPDPIMAGVRIGSPVTKTITITNQGYASMQNSTLTVHDTALYGWVSIPNGTFGQFGPQEAKSCQIVVNPPEGTTLGTYVVQLDLNYNGITKPIYMTVEITTATVGQVAYKVHDDTGSVVSGAAVNLISKAFYVNVTPTGKQEYNNVIKGTTDQQGYILFNDVPAGDYRYVVSADRHDQKDGTITVEPGSTTQTIGVIMVTNLVNVDFSVVQTTIQDQYNVNLNITYVTDLIKPTLYVSPYRVDLSFFPEETSQGVFTIQNTSNNAPVRGLTLDSSSLDATANELKVVFDDGTALGTQNITLGDLAPGQSVQVSYKAIIYGTSPKLDNRNLGNIVATAKYTYSIDGQAYESTTTTPVPVLYWKPQDFSLPGISYVNDETGGKSCNLQYQGNTYRMSVKSNRNMGVTLDTLKAVNQVNGGPDAGSIISDNSAIWNGSFTPTTLHSKGDVATFDIDDLTSDLTARCSSDRSNFKGKPNFIGFGAVWTDRNPTKDSYLIPISIITKSDTGVNIVDSTPGGGWVGGTVPTFNDHGSVKLQIDQKLSLEREAFNSTLSITPSVTPLDNFSANISIKDANGNDASELFQVLILQNSGIASGAGSSVSGPVGITWQLIPKSSAGGTTADGQTYSISATLNYNFSGGSYSYTTQPVTVTVKPMPKLAIDYKLPYITMAGKPVKIKVIVTNNGYGPAHNLVISSAQPKIVENLNNIPISFTLLGSSATPNDNTLQNGVLDINFEDIQPGGTAEGYWLLSTSKDGYFVEFTSTLKHQDYMGVTLDPLIVATNTHLVPAIGGEIFMPPNTSEGMKVELSQSGVLISQDTVNAWGNYLIPDLTAGSYQWVLKDSSGNSVSNKDIIVVDGQPTATIDYDKPNSPQYSELTPKSDIGTGKNLVLITHGYNDNAHDDWLKNMVTDVCSKLGIINVYDNGVSYGCFNNNWEVLSYDWSKESSPPEAPIWTYAFVNGYAVGEKLASQIAGLGSLGYDYKYIHFIAHSAGSNVINKATEDLKIKYMSSAVIVNTFLDAYDMNPDSSSYGNMANWAEQYVDKRILVLSGLDTTNVDLKYAFNFDVTGLDPTKNDADVYRRHDWPYLWYDYSVSNRLPDSQSYDIGLLSNSITYGFNLVPESGQMVLPSHNMVSSDRWYPRGWGCDLASPTIFCGTTSEIYNNLSPKAIFKTIIPTYNNNDNTISKTGTIDYSEEGVYNITTGSPAWINISFEISDKINALNFDYVFNSNTDGLLNVYLDGVKKVFVDGNNNSNGLVITKKIALGEYGNGKHTLTLRLDAFSKNQVKVKVSNLQFGYVQITNAVTTGDTAKPISSITNPISNTSISGNNILISGTADDGTGSGVNTIEVSLDGGSTWILANGTISWQYLWNVPSSGTYTVMSRATDNAGNIEVPATGVTFTVSLPDLAAPTGSIVIQAADNYTKSTSVTLALAANDPSGVTQMCISNTGTCTAWQPFAQSLPWLLTNGDGLKTVRAWFKDSVGNSNSQPYIASITLDTAAPVLSVSTLPNGAYTNNAILNLSGAVTDSGSGLKQFTINDIVVTVNPDGTYSQAVTLVSGANTVTVIATDNAGNQTTNSRTITYDTTAPVIIITSPADNSAVASQNVEIKGSVDKNALVTVKVNSGSPQNALMNGMAFSSTTTLVPGANTIEVTATDLAGNSGTAKRTVMFDNQQPSLAIIDPIQDISTNLAGWLLKGTVTDTLTETTVAITVDGQTFQPQVVNGTFSQQLNFTTEKTYTITVIATDAAGNKTTVLRNIIYDTTKPLLSADVTSPTRLASQTISGTREADAVISITSSTASVGAVAYPTGTTWNTSIDNMTYGINHIVVTARDFAGNETVVTRDILFDASPPTNGSLSALPGNGQVSLSWGYTDNLSGIDHYRLVSDVLAVPASCENGSVVYEGSATAIVQSGLANGVTVYYLLCAYDQAGNESAGVSASATPVSPDTTPPTGTVTINSGASATNALQVVLGISATDPSGVPQMCISNTETCTAWQSYAQSLLWQLPNGDGQKTVHAWFKDGVGNTNTQPYSASITLDTAAPVLAVSTLPNGAYTNNPTLNLSGTVADVGNGIKQLTVNGMDVPVDAGGSFSHPVGLVAGANTVTTIALDNAGNQTSDTRAINYDPNAPLLTIILPADNMKTNKPYIDVTGTIDKTASVAVKVNNNSPDLAAITANKFAYTANLVAGANTILVTATDLATNSTTAKRTVVYDNQNPTLSITEPAQDITTSQNSIDLKGAVADAFTAVTVTVTVDGQTFNPPVVNGAFEQPITFTTAKTYAITVTATDEAMNSTSVQRNIIYAPQKWSDITPSVTLTKSGTLYDSVNNCYYVNISIKNTGTAALNGALRLVISNPSIPIKTLQTMGLKPSGTAGTETYFEIVPAGSALAAGSSLSNQRVNFNMVRVPLTYGVRVDQFE</sequence>